<comment type="similarity">
    <text evidence="1">Belongs to the plant acyltransferase family.</text>
</comment>
<name>A0A443Q2D6_9MAGN</name>
<dbReference type="FunFam" id="3.30.559.10:FF:000008">
    <property type="entry name" value="Tryptamine hydroxycinnamoyl transferase"/>
    <property type="match status" value="1"/>
</dbReference>
<dbReference type="GO" id="GO:0016746">
    <property type="term" value="F:acyltransferase activity"/>
    <property type="evidence" value="ECO:0007669"/>
    <property type="project" value="UniProtKB-KW"/>
</dbReference>
<accession>A0A443Q2D6</accession>
<keyword evidence="5" id="KW-1185">Reference proteome</keyword>
<dbReference type="Gene3D" id="3.30.559.10">
    <property type="entry name" value="Chloramphenicol acetyltransferase-like domain"/>
    <property type="match status" value="2"/>
</dbReference>
<dbReference type="InterPro" id="IPR023213">
    <property type="entry name" value="CAT-like_dom_sf"/>
</dbReference>
<keyword evidence="2 4" id="KW-0808">Transferase</keyword>
<evidence type="ECO:0000256" key="3">
    <source>
        <dbReference type="ARBA" id="ARBA00023315"/>
    </source>
</evidence>
<evidence type="ECO:0000256" key="1">
    <source>
        <dbReference type="ARBA" id="ARBA00009861"/>
    </source>
</evidence>
<protein>
    <submittedName>
        <fullName evidence="4">BAHD acyltransferase DCR</fullName>
    </submittedName>
</protein>
<dbReference type="EMBL" id="QPKB01000012">
    <property type="protein sequence ID" value="RWR97186.1"/>
    <property type="molecule type" value="Genomic_DNA"/>
</dbReference>
<reference evidence="4 5" key="1">
    <citation type="journal article" date="2019" name="Nat. Plants">
        <title>Stout camphor tree genome fills gaps in understanding of flowering plant genome evolution.</title>
        <authorList>
            <person name="Chaw S.M."/>
            <person name="Liu Y.C."/>
            <person name="Wu Y.W."/>
            <person name="Wang H.Y."/>
            <person name="Lin C.I."/>
            <person name="Wu C.S."/>
            <person name="Ke H.M."/>
            <person name="Chang L.Y."/>
            <person name="Hsu C.Y."/>
            <person name="Yang H.T."/>
            <person name="Sudianto E."/>
            <person name="Hsu M.H."/>
            <person name="Wu K.P."/>
            <person name="Wang L.N."/>
            <person name="Leebens-Mack J.H."/>
            <person name="Tsai I.J."/>
        </authorList>
    </citation>
    <scope>NUCLEOTIDE SEQUENCE [LARGE SCALE GENOMIC DNA]</scope>
    <source>
        <strain evidence="5">cv. Chaw 1501</strain>
        <tissue evidence="4">Young leaves</tissue>
    </source>
</reference>
<evidence type="ECO:0000256" key="2">
    <source>
        <dbReference type="ARBA" id="ARBA00022679"/>
    </source>
</evidence>
<dbReference type="STRING" id="337451.A0A443Q2D6"/>
<dbReference type="PANTHER" id="PTHR31896:SF76">
    <property type="entry name" value="BAHD ACYLTRANSFERASE DCR"/>
    <property type="match status" value="1"/>
</dbReference>
<comment type="caution">
    <text evidence="4">The sequence shown here is derived from an EMBL/GenBank/DDBJ whole genome shotgun (WGS) entry which is preliminary data.</text>
</comment>
<organism evidence="4 5">
    <name type="scientific">Cinnamomum micranthum f. kanehirae</name>
    <dbReference type="NCBI Taxonomy" id="337451"/>
    <lineage>
        <taxon>Eukaryota</taxon>
        <taxon>Viridiplantae</taxon>
        <taxon>Streptophyta</taxon>
        <taxon>Embryophyta</taxon>
        <taxon>Tracheophyta</taxon>
        <taxon>Spermatophyta</taxon>
        <taxon>Magnoliopsida</taxon>
        <taxon>Magnoliidae</taxon>
        <taxon>Laurales</taxon>
        <taxon>Lauraceae</taxon>
        <taxon>Cinnamomum</taxon>
    </lineage>
</organism>
<dbReference type="AlphaFoldDB" id="A0A443Q2D6"/>
<dbReference type="Proteomes" id="UP000283530">
    <property type="component" value="Unassembled WGS sequence"/>
</dbReference>
<keyword evidence="3 4" id="KW-0012">Acyltransferase</keyword>
<evidence type="ECO:0000313" key="4">
    <source>
        <dbReference type="EMBL" id="RWR97186.1"/>
    </source>
</evidence>
<dbReference type="Pfam" id="PF02458">
    <property type="entry name" value="Transferase"/>
    <property type="match status" value="1"/>
</dbReference>
<sequence length="442" mass="49243">MATENGKREELETEMVKVIRKTKIIPKKVEKRECPLVTFDLPYVTFYYNQKVLLYKGVDFEEMVGKLKEGLRVVLEKFYPLSGRLGKDEEGVLKMEKCGEEDGGVEVVEAVALGLCVEDLTGNKAYSLLQEIVPFTGVLNLEGFHLPLLALQFTKLRDGLAMGCAFNHAVLDGYSTWHFMSSWAEICRGSDTISLEPFHDRTQARNTRVKLDLPPFPLKGEAKPKSAPLIEKVFQFSETAMDKFKAEANTHLPDGSKPLSAFQSLGAHLWNAITRARQLKPEDYTVFTIFMDCRKRVDPPMPDSYFGNLIQAVFTVTAAGVLLAQPISFGGAMLRDVIASHDSKAIDGRSKEWESAPKLFEFKDAGINCVAVGSSPRFRVYEVDFGFGRPAVVRSGSNNKFDGMVYLYPGRDGGRSVDAEICLTAEAMENLEKDNDFLMPGV</sequence>
<dbReference type="OrthoDB" id="1862401at2759"/>
<proteinExistence type="inferred from homology"/>
<gene>
    <name evidence="4" type="ORF">CKAN_02660300</name>
</gene>
<dbReference type="PANTHER" id="PTHR31896">
    <property type="entry name" value="FAMILY REGULATORY PROTEIN, PUTATIVE (AFU_ORTHOLOGUE AFUA_3G14730)-RELATED"/>
    <property type="match status" value="1"/>
</dbReference>
<evidence type="ECO:0000313" key="5">
    <source>
        <dbReference type="Proteomes" id="UP000283530"/>
    </source>
</evidence>
<dbReference type="InterPro" id="IPR051283">
    <property type="entry name" value="Sec_Metabolite_Acyltrans"/>
</dbReference>